<evidence type="ECO:0008006" key="3">
    <source>
        <dbReference type="Google" id="ProtNLM"/>
    </source>
</evidence>
<evidence type="ECO:0000313" key="2">
    <source>
        <dbReference type="Proteomes" id="UP000278983"/>
    </source>
</evidence>
<dbReference type="EMBL" id="RYYU01000001">
    <property type="protein sequence ID" value="RUL59469.1"/>
    <property type="molecule type" value="Genomic_DNA"/>
</dbReference>
<dbReference type="Proteomes" id="UP000278983">
    <property type="component" value="Unassembled WGS sequence"/>
</dbReference>
<dbReference type="PROSITE" id="PS51257">
    <property type="entry name" value="PROKAR_LIPOPROTEIN"/>
    <property type="match status" value="1"/>
</dbReference>
<gene>
    <name evidence="1" type="ORF">EHV08_06655</name>
</gene>
<keyword evidence="2" id="KW-1185">Reference proteome</keyword>
<dbReference type="RefSeq" id="WP_126678628.1">
    <property type="nucleotide sequence ID" value="NZ_CAUUVU010000010.1"/>
</dbReference>
<dbReference type="OrthoDB" id="1105843at2"/>
<accession>A0A3S0RAN4</accession>
<reference evidence="1 2" key="1">
    <citation type="submission" date="2018-12" db="EMBL/GenBank/DDBJ databases">
        <title>Genome sequencing of Prevotella sp. KCOM 3155 (= JS262).</title>
        <authorList>
            <person name="Kook J.-K."/>
            <person name="Park S.-N."/>
            <person name="Lim Y.K."/>
        </authorList>
    </citation>
    <scope>NUCLEOTIDE SEQUENCE [LARGE SCALE GENOMIC DNA]</scope>
    <source>
        <strain evidence="1 2">KCOM 3155</strain>
    </source>
</reference>
<organism evidence="1 2">
    <name type="scientific">Prevotella koreensis</name>
    <dbReference type="NCBI Taxonomy" id="2490854"/>
    <lineage>
        <taxon>Bacteria</taxon>
        <taxon>Pseudomonadati</taxon>
        <taxon>Bacteroidota</taxon>
        <taxon>Bacteroidia</taxon>
        <taxon>Bacteroidales</taxon>
        <taxon>Prevotellaceae</taxon>
        <taxon>Prevotella</taxon>
    </lineage>
</organism>
<comment type="caution">
    <text evidence="1">The sequence shown here is derived from an EMBL/GenBank/DDBJ whole genome shotgun (WGS) entry which is preliminary data.</text>
</comment>
<protein>
    <recommendedName>
        <fullName evidence="3">Lipoprotein</fullName>
    </recommendedName>
</protein>
<proteinExistence type="predicted"/>
<sequence length="230" mass="26614">MQLTLKSVLLFWGVSLFCSCQIQQNVFGKYTVIQRGKYPEIIPITLCIELNSDSTFSYNYRNGFRGENSAGFWRKDEDNKRVIINSSIQDIQNIPIVVTEMKSNNNSLPVFVFDNPLKLDTSVKWVLNVNDTDYPLNTDSLVLEKEIVVENFHLTGYIALEDSTYGIVPFPLQNTIQSERYKVKNKCNNLYHISFSQLFDNNIFHYKPLQDSLKLNGNTLFFKGIKLKKK</sequence>
<dbReference type="AlphaFoldDB" id="A0A3S0RAN4"/>
<evidence type="ECO:0000313" key="1">
    <source>
        <dbReference type="EMBL" id="RUL59469.1"/>
    </source>
</evidence>
<name>A0A3S0RAN4_9BACT</name>